<evidence type="ECO:0000313" key="10">
    <source>
        <dbReference type="Proteomes" id="UP000567179"/>
    </source>
</evidence>
<comment type="similarity">
    <text evidence="6">Belongs to the WD repeat TRM82 family.</text>
</comment>
<dbReference type="GO" id="GO:0106004">
    <property type="term" value="P:tRNA (guanine-N7)-methylation"/>
    <property type="evidence" value="ECO:0007669"/>
    <property type="project" value="UniProtKB-UniRule"/>
</dbReference>
<dbReference type="GO" id="GO:0005829">
    <property type="term" value="C:cytosol"/>
    <property type="evidence" value="ECO:0007669"/>
    <property type="project" value="TreeGrafter"/>
</dbReference>
<comment type="subcellular location">
    <subcellularLocation>
        <location evidence="1 6">Nucleus</location>
    </subcellularLocation>
</comment>
<dbReference type="UniPathway" id="UPA00989"/>
<proteinExistence type="inferred from homology"/>
<evidence type="ECO:0000256" key="6">
    <source>
        <dbReference type="HAMAP-Rule" id="MF_03056"/>
    </source>
</evidence>
<feature type="compositionally biased region" description="Basic residues" evidence="8">
    <location>
        <begin position="280"/>
        <end position="291"/>
    </location>
</feature>
<keyword evidence="4 6" id="KW-0677">Repeat</keyword>
<comment type="pathway">
    <text evidence="6">tRNA modification; N(7)-methylguanine-tRNA biosynthesis.</text>
</comment>
<organism evidence="9 10">
    <name type="scientific">Psilocybe cf. subviscida</name>
    <dbReference type="NCBI Taxonomy" id="2480587"/>
    <lineage>
        <taxon>Eukaryota</taxon>
        <taxon>Fungi</taxon>
        <taxon>Dikarya</taxon>
        <taxon>Basidiomycota</taxon>
        <taxon>Agaricomycotina</taxon>
        <taxon>Agaricomycetes</taxon>
        <taxon>Agaricomycetidae</taxon>
        <taxon>Agaricales</taxon>
        <taxon>Agaricineae</taxon>
        <taxon>Strophariaceae</taxon>
        <taxon>Psilocybe</taxon>
    </lineage>
</organism>
<protein>
    <recommendedName>
        <fullName evidence="11">Transfer RNA methyltransferase 82</fullName>
    </recommendedName>
</protein>
<comment type="function">
    <text evidence="6">Required for the formation of N(7)-methylguanine at position 46 (m7G46) in tRNA. In the complex, it is required to stabilize and induce conformational changes of the catalytic subunit.</text>
</comment>
<sequence>MTVFPHTRLFCNETKTVDIVGSHTQILDTKTGAVLHSTAQLPEADQVPLLKSGPIRCAAVDWELKYLLTSGEDKILKLWSLEDLKLVNERELPKKPTALAFTADAQTLLVSDKFGDVFSYPFTYVPLSKDSAEAKERENQNAKDALASHENPSNGALILGHVSPLNAFLLSPDERFIITADRDEHIRVSCYPKGYNIEMYCLGHLKFVSAIHIPPADHSTLISGGGDPMLKIWDWMTGALKHEVPVLSAVEPYIAVRASRNRRWFEADTGEGGETEKMGGRAKRGKRGKGKNKQDLGKEVQDPEVEVVREEDAAATPTSADVTMEDTPADAAETSNAQNEGEKVLVIRRVESLESEDGTYIVFSAVGATALFAFKYAEGVSSADIRHFDLGKPVLDFTILGKKTILVNIDGQWTSPTTSEPDDKSMAKALKVLGGELVEDHESLKPLLESLSSKSLIPTTAEFLQKQNLYGDLISLPKHVDTTDGDEGLDGEPLPIGAPVLSSSEVAKARGKGKVKGKAELSKKELGRIKTKQAVAAKALENQAGKRPASEDAVGADEEPDAKRTRSEVDDSMVTGEH</sequence>
<evidence type="ECO:0000256" key="3">
    <source>
        <dbReference type="ARBA" id="ARBA00022694"/>
    </source>
</evidence>
<feature type="region of interest" description="Disordered" evidence="8">
    <location>
        <begin position="539"/>
        <end position="578"/>
    </location>
</feature>
<dbReference type="InterPro" id="IPR001680">
    <property type="entry name" value="WD40_rpt"/>
</dbReference>
<evidence type="ECO:0000256" key="7">
    <source>
        <dbReference type="PROSITE-ProRule" id="PRU00221"/>
    </source>
</evidence>
<accession>A0A8H5B4U3</accession>
<evidence type="ECO:0000256" key="4">
    <source>
        <dbReference type="ARBA" id="ARBA00022737"/>
    </source>
</evidence>
<keyword evidence="2 6" id="KW-0853">WD repeat</keyword>
<evidence type="ECO:0000256" key="5">
    <source>
        <dbReference type="ARBA" id="ARBA00023242"/>
    </source>
</evidence>
<evidence type="ECO:0008006" key="11">
    <source>
        <dbReference type="Google" id="ProtNLM"/>
    </source>
</evidence>
<dbReference type="PROSITE" id="PS50082">
    <property type="entry name" value="WD_REPEATS_2"/>
    <property type="match status" value="1"/>
</dbReference>
<dbReference type="SMART" id="SM00320">
    <property type="entry name" value="WD40"/>
    <property type="match status" value="3"/>
</dbReference>
<feature type="repeat" description="WD" evidence="7">
    <location>
        <begin position="201"/>
        <end position="243"/>
    </location>
</feature>
<dbReference type="InterPro" id="IPR015943">
    <property type="entry name" value="WD40/YVTN_repeat-like_dom_sf"/>
</dbReference>
<dbReference type="GO" id="GO:0005634">
    <property type="term" value="C:nucleus"/>
    <property type="evidence" value="ECO:0007669"/>
    <property type="project" value="UniProtKB-SubCell"/>
</dbReference>
<feature type="compositionally biased region" description="Basic and acidic residues" evidence="8">
    <location>
        <begin position="292"/>
        <end position="312"/>
    </location>
</feature>
<dbReference type="PANTHER" id="PTHR16288">
    <property type="entry name" value="WD40 REPEAT PROTEIN 4"/>
    <property type="match status" value="1"/>
</dbReference>
<dbReference type="OrthoDB" id="339900at2759"/>
<reference evidence="9 10" key="1">
    <citation type="journal article" date="2020" name="ISME J.">
        <title>Uncovering the hidden diversity of litter-decomposition mechanisms in mushroom-forming fungi.</title>
        <authorList>
            <person name="Floudas D."/>
            <person name="Bentzer J."/>
            <person name="Ahren D."/>
            <person name="Johansson T."/>
            <person name="Persson P."/>
            <person name="Tunlid A."/>
        </authorList>
    </citation>
    <scope>NUCLEOTIDE SEQUENCE [LARGE SCALE GENOMIC DNA]</scope>
    <source>
        <strain evidence="9 10">CBS 101986</strain>
    </source>
</reference>
<dbReference type="SUPFAM" id="SSF50978">
    <property type="entry name" value="WD40 repeat-like"/>
    <property type="match status" value="1"/>
</dbReference>
<evidence type="ECO:0000256" key="2">
    <source>
        <dbReference type="ARBA" id="ARBA00022574"/>
    </source>
</evidence>
<dbReference type="PANTHER" id="PTHR16288:SF0">
    <property type="entry name" value="TRNA (GUANINE-N(7)-)-METHYLTRANSFERASE NON-CATALYTIC SUBUNIT WDR4"/>
    <property type="match status" value="1"/>
</dbReference>
<dbReference type="InterPro" id="IPR028884">
    <property type="entry name" value="Trm82"/>
</dbReference>
<comment type="caution">
    <text evidence="9">The sequence shown here is derived from an EMBL/GenBank/DDBJ whole genome shotgun (WGS) entry which is preliminary data.</text>
</comment>
<evidence type="ECO:0000256" key="1">
    <source>
        <dbReference type="ARBA" id="ARBA00004123"/>
    </source>
</evidence>
<dbReference type="AlphaFoldDB" id="A0A8H5B4U3"/>
<dbReference type="GO" id="GO:0043527">
    <property type="term" value="C:tRNA methyltransferase complex"/>
    <property type="evidence" value="ECO:0007669"/>
    <property type="project" value="TreeGrafter"/>
</dbReference>
<dbReference type="Pfam" id="PF00400">
    <property type="entry name" value="WD40"/>
    <property type="match status" value="3"/>
</dbReference>
<evidence type="ECO:0000256" key="8">
    <source>
        <dbReference type="SAM" id="MobiDB-lite"/>
    </source>
</evidence>
<dbReference type="HAMAP" id="MF_03056">
    <property type="entry name" value="TRM82"/>
    <property type="match status" value="1"/>
</dbReference>
<keyword evidence="5 6" id="KW-0539">Nucleus</keyword>
<name>A0A8H5B4U3_9AGAR</name>
<dbReference type="InterPro" id="IPR036322">
    <property type="entry name" value="WD40_repeat_dom_sf"/>
</dbReference>
<keyword evidence="10" id="KW-1185">Reference proteome</keyword>
<dbReference type="Gene3D" id="2.130.10.10">
    <property type="entry name" value="YVTN repeat-like/Quinoprotein amine dehydrogenase"/>
    <property type="match status" value="2"/>
</dbReference>
<feature type="region of interest" description="Disordered" evidence="8">
    <location>
        <begin position="268"/>
        <end position="338"/>
    </location>
</feature>
<gene>
    <name evidence="9" type="ORF">D9619_006375</name>
</gene>
<keyword evidence="3 6" id="KW-0819">tRNA processing</keyword>
<dbReference type="Proteomes" id="UP000567179">
    <property type="component" value="Unassembled WGS sequence"/>
</dbReference>
<dbReference type="EMBL" id="JAACJJ010000042">
    <property type="protein sequence ID" value="KAF5316073.1"/>
    <property type="molecule type" value="Genomic_DNA"/>
</dbReference>
<evidence type="ECO:0000313" key="9">
    <source>
        <dbReference type="EMBL" id="KAF5316073.1"/>
    </source>
</evidence>